<keyword evidence="2" id="KW-0808">Transferase</keyword>
<dbReference type="SUPFAM" id="SSF51161">
    <property type="entry name" value="Trimeric LpxA-like enzymes"/>
    <property type="match status" value="1"/>
</dbReference>
<dbReference type="Gene3D" id="2.160.10.10">
    <property type="entry name" value="Hexapeptide repeat proteins"/>
    <property type="match status" value="1"/>
</dbReference>
<gene>
    <name evidence="4" type="ORF">GCM10022407_35630</name>
</gene>
<keyword evidence="1" id="KW-0028">Amino-acid biosynthesis</keyword>
<reference evidence="5" key="1">
    <citation type="journal article" date="2019" name="Int. J. Syst. Evol. Microbiol.">
        <title>The Global Catalogue of Microorganisms (GCM) 10K type strain sequencing project: providing services to taxonomists for standard genome sequencing and annotation.</title>
        <authorList>
            <consortium name="The Broad Institute Genomics Platform"/>
            <consortium name="The Broad Institute Genome Sequencing Center for Infectious Disease"/>
            <person name="Wu L."/>
            <person name="Ma J."/>
        </authorList>
    </citation>
    <scope>NUCLEOTIDE SEQUENCE [LARGE SCALE GENOMIC DNA]</scope>
    <source>
        <strain evidence="5">JCM 17217</strain>
    </source>
</reference>
<evidence type="ECO:0000313" key="4">
    <source>
        <dbReference type="EMBL" id="GAA3987890.1"/>
    </source>
</evidence>
<evidence type="ECO:0000256" key="2">
    <source>
        <dbReference type="ARBA" id="ARBA00022679"/>
    </source>
</evidence>
<sequence>MGSGVVTGPGYFGYLFPAFVSPHSFIEQLAQAHAVAPDALPGAAFCALADGLLALLFPQRAERPLPTADAVAAELHHFRAELAVLLAQVPALPAPAAELAGEFTAQLPVLRAALLRDASAILASDPAAQGLAEIISSYPGFYATALYRLAHALYQRGLPRLPRLLSEYAHQRTGIDIHPGAQIGPAFCIDHGTGIVIGETAVIGANVQIYQGVTLGALSVTKGLQGTKRHPTIEDYAVIYAGATILGGSTVIGAYSIIGGNVWLTESVPSHSRVYHRAHINISRSVDPAAELVFSI</sequence>
<protein>
    <submittedName>
        <fullName evidence="4">Serine acetyltransferase</fullName>
    </submittedName>
</protein>
<accession>A0ABP7QU82</accession>
<evidence type="ECO:0000313" key="5">
    <source>
        <dbReference type="Proteomes" id="UP001501556"/>
    </source>
</evidence>
<evidence type="ECO:0000256" key="3">
    <source>
        <dbReference type="ARBA" id="ARBA00023315"/>
    </source>
</evidence>
<dbReference type="InterPro" id="IPR042122">
    <property type="entry name" value="Ser_AcTrfase_N_sf"/>
</dbReference>
<dbReference type="InterPro" id="IPR011004">
    <property type="entry name" value="Trimer_LpxA-like_sf"/>
</dbReference>
<dbReference type="PANTHER" id="PTHR42811">
    <property type="entry name" value="SERINE ACETYLTRANSFERASE"/>
    <property type="match status" value="1"/>
</dbReference>
<keyword evidence="5" id="KW-1185">Reference proteome</keyword>
<dbReference type="Gene3D" id="1.10.3130.10">
    <property type="entry name" value="serine acetyltransferase, domain 1"/>
    <property type="match status" value="1"/>
</dbReference>
<evidence type="ECO:0000256" key="1">
    <source>
        <dbReference type="ARBA" id="ARBA00022605"/>
    </source>
</evidence>
<dbReference type="CDD" id="cd03354">
    <property type="entry name" value="LbH_SAT"/>
    <property type="match status" value="1"/>
</dbReference>
<keyword evidence="3" id="KW-0012">Acyltransferase</keyword>
<dbReference type="Proteomes" id="UP001501556">
    <property type="component" value="Unassembled WGS sequence"/>
</dbReference>
<name>A0ABP7QU82_9BACT</name>
<proteinExistence type="predicted"/>
<comment type="caution">
    <text evidence="4">The sequence shown here is derived from an EMBL/GenBank/DDBJ whole genome shotgun (WGS) entry which is preliminary data.</text>
</comment>
<dbReference type="InterPro" id="IPR045304">
    <property type="entry name" value="LbH_SAT"/>
</dbReference>
<organism evidence="4 5">
    <name type="scientific">Hymenobacter antarcticus</name>
    <dbReference type="NCBI Taxonomy" id="486270"/>
    <lineage>
        <taxon>Bacteria</taxon>
        <taxon>Pseudomonadati</taxon>
        <taxon>Bacteroidota</taxon>
        <taxon>Cytophagia</taxon>
        <taxon>Cytophagales</taxon>
        <taxon>Hymenobacteraceae</taxon>
        <taxon>Hymenobacter</taxon>
    </lineage>
</organism>
<dbReference type="EMBL" id="BAABDI010000032">
    <property type="protein sequence ID" value="GAA3987890.1"/>
    <property type="molecule type" value="Genomic_DNA"/>
</dbReference>